<dbReference type="Proteomes" id="UP000190744">
    <property type="component" value="Unassembled WGS sequence"/>
</dbReference>
<evidence type="ECO:0000313" key="2">
    <source>
        <dbReference type="Proteomes" id="UP000190744"/>
    </source>
</evidence>
<organism evidence="1 2">
    <name type="scientific">Penicillium brasilianum</name>
    <dbReference type="NCBI Taxonomy" id="104259"/>
    <lineage>
        <taxon>Eukaryota</taxon>
        <taxon>Fungi</taxon>
        <taxon>Dikarya</taxon>
        <taxon>Ascomycota</taxon>
        <taxon>Pezizomycotina</taxon>
        <taxon>Eurotiomycetes</taxon>
        <taxon>Eurotiomycetidae</taxon>
        <taxon>Eurotiales</taxon>
        <taxon>Aspergillaceae</taxon>
        <taxon>Penicillium</taxon>
    </lineage>
</organism>
<gene>
    <name evidence="1" type="ORF">PEBR_12438</name>
</gene>
<protein>
    <submittedName>
        <fullName evidence="1">Uncharacterized protein</fullName>
    </submittedName>
</protein>
<proteinExistence type="predicted"/>
<reference evidence="2" key="1">
    <citation type="submission" date="2015-09" db="EMBL/GenBank/DDBJ databases">
        <authorList>
            <person name="Fill T.P."/>
            <person name="Baretta J.F."/>
            <person name="de Almeida L.G."/>
            <person name="Rocha M."/>
            <person name="de Souza D.H."/>
            <person name="Malavazi I."/>
            <person name="Cerdeira L.T."/>
            <person name="Hong H."/>
            <person name="Samborskyy M."/>
            <person name="de Vasconcelos A.T."/>
            <person name="Leadlay P."/>
            <person name="Rodrigues-Filho E."/>
        </authorList>
    </citation>
    <scope>NUCLEOTIDE SEQUENCE [LARGE SCALE GENOMIC DNA]</scope>
    <source>
        <strain evidence="2">LaBioMMi 136</strain>
    </source>
</reference>
<dbReference type="EMBL" id="LJBN01000118">
    <property type="protein sequence ID" value="OOQ88508.1"/>
    <property type="molecule type" value="Genomic_DNA"/>
</dbReference>
<dbReference type="AlphaFoldDB" id="A0A1S9RU16"/>
<accession>A0A1S9RU16</accession>
<evidence type="ECO:0000313" key="1">
    <source>
        <dbReference type="EMBL" id="OOQ88508.1"/>
    </source>
</evidence>
<comment type="caution">
    <text evidence="1">The sequence shown here is derived from an EMBL/GenBank/DDBJ whole genome shotgun (WGS) entry which is preliminary data.</text>
</comment>
<sequence>MSMMRIPGKASEKAGHILASVLKCPTAQAVVHEVISGSEALDLDLAGPMRHRYLLLTLHGVYMQNSGERTSLRRLSVAVDSKDRDGPLCVSCQAERLQ</sequence>
<name>A0A1S9RU16_PENBI</name>